<keyword evidence="1" id="KW-1133">Transmembrane helix</keyword>
<keyword evidence="1" id="KW-0472">Membrane</keyword>
<comment type="caution">
    <text evidence="2">The sequence shown here is derived from an EMBL/GenBank/DDBJ whole genome shotgun (WGS) entry which is preliminary data.</text>
</comment>
<reference evidence="2" key="1">
    <citation type="submission" date="2020-12" db="EMBL/GenBank/DDBJ databases">
        <title>WGS assembly of Carya illinoinensis cv. Pawnee.</title>
        <authorList>
            <person name="Platts A."/>
            <person name="Shu S."/>
            <person name="Wright S."/>
            <person name="Barry K."/>
            <person name="Edger P."/>
            <person name="Pires J.C."/>
            <person name="Schmutz J."/>
        </authorList>
    </citation>
    <scope>NUCLEOTIDE SEQUENCE</scope>
    <source>
        <tissue evidence="2">Leaf</tissue>
    </source>
</reference>
<evidence type="ECO:0000256" key="1">
    <source>
        <dbReference type="SAM" id="Phobius"/>
    </source>
</evidence>
<protein>
    <submittedName>
        <fullName evidence="2">Uncharacterized protein</fullName>
    </submittedName>
</protein>
<gene>
    <name evidence="2" type="ORF">CIPAW_10G055600</name>
</gene>
<dbReference type="Proteomes" id="UP000811609">
    <property type="component" value="Chromosome 10"/>
</dbReference>
<evidence type="ECO:0000313" key="2">
    <source>
        <dbReference type="EMBL" id="KAG6638745.1"/>
    </source>
</evidence>
<sequence length="80" mass="8500">MAVFSSFPIRVLTSMIIPILINVLLLASAPLMEAQRRQHITSTTGKKKKGQGLGTGLTITSGKGICHSCCWASRVATVCV</sequence>
<proteinExistence type="predicted"/>
<dbReference type="AlphaFoldDB" id="A0A8T1P7Y7"/>
<keyword evidence="3" id="KW-1185">Reference proteome</keyword>
<evidence type="ECO:0000313" key="3">
    <source>
        <dbReference type="Proteomes" id="UP000811609"/>
    </source>
</evidence>
<name>A0A8T1P7Y7_CARIL</name>
<dbReference type="EMBL" id="CM031818">
    <property type="protein sequence ID" value="KAG6638745.1"/>
    <property type="molecule type" value="Genomic_DNA"/>
</dbReference>
<organism evidence="2 3">
    <name type="scientific">Carya illinoinensis</name>
    <name type="common">Pecan</name>
    <dbReference type="NCBI Taxonomy" id="32201"/>
    <lineage>
        <taxon>Eukaryota</taxon>
        <taxon>Viridiplantae</taxon>
        <taxon>Streptophyta</taxon>
        <taxon>Embryophyta</taxon>
        <taxon>Tracheophyta</taxon>
        <taxon>Spermatophyta</taxon>
        <taxon>Magnoliopsida</taxon>
        <taxon>eudicotyledons</taxon>
        <taxon>Gunneridae</taxon>
        <taxon>Pentapetalae</taxon>
        <taxon>rosids</taxon>
        <taxon>fabids</taxon>
        <taxon>Fagales</taxon>
        <taxon>Juglandaceae</taxon>
        <taxon>Carya</taxon>
    </lineage>
</organism>
<feature type="transmembrane region" description="Helical" evidence="1">
    <location>
        <begin position="12"/>
        <end position="32"/>
    </location>
</feature>
<keyword evidence="1" id="KW-0812">Transmembrane</keyword>
<accession>A0A8T1P7Y7</accession>